<proteinExistence type="predicted"/>
<feature type="transmembrane region" description="Helical" evidence="3">
    <location>
        <begin position="46"/>
        <end position="66"/>
    </location>
</feature>
<keyword evidence="3" id="KW-0472">Membrane</keyword>
<dbReference type="PANTHER" id="PTHR12558">
    <property type="entry name" value="CELL DIVISION CYCLE 16,23,27"/>
    <property type="match status" value="1"/>
</dbReference>
<keyword evidence="5" id="KW-1185">Reference proteome</keyword>
<sequence length="1765" mass="193376">MADSVLRTKRQESGNAAKPQGDQTQTGRKDSSRARQGRMVLNTRQVVVTVVLIVVGMPLLHLLHGYQVHRTADAFLRRAAELEREGNHRLAAEYVDRYRRLRPQETEVVIELARAYDRSADSPSAKNRATQYYYQALGVAGERPELKLALNLRLAELLLEASRVDNALLAKSAEESARLSAGSASPEVARRAWRVIALSQYLQTTTGGVPAALPDAEGTIGAEAAGMSVGECLVRAFELQPHDLQLASLIANDVNRMPDRYKTLLGPEHGADEEPQLAQEADHVIETFIRTRRERLAETLTRIGAAGVLPAGPDLSEAYESTLAAIQTPGDGTTQLSRGAKLCLAERAAEEFRSGASSWLRSAALEAFPQGADSMRAPLAVDPLDDDLATELADWLIAEDDEAIERLLAAPLMALNQEYGEALVAEYDYRLRNDLPVASEKLLAAVAHLPDAPPTLLAAGHYFTKQAQSAKAQAAQSQQAQSHPTTDHSVGAPQGVGSPGAGKEFATQAERLLRHAMEEAPRDERPFILLGELMLTCPDLFATQGTGRVIVAEEAAFQAGADRSVLLHFEGEDNDVLVESTDEDRPIRYVVLERGAGQATARFDASRNTIRVQTPRDGMLANDLVELLRTIDSLSVSHDGSIDHAVAIWRAGLRATQGKSLRISLLLAETWASRQQTAAAESALADFDQALESARSFSSTPADVAELVNRRTMLEAQIALKSDHNGTGVQKLEAMLVDANAKGDAAALRKVWLALTDAYSAGSNWGKAAKAAEEAAVLTPNDASYRTRAGLLWARAGNYQRSAGQYRRAQDIEDNAEARLALSRVLFEQQHAKPNRDRDWTEFDLAFESLRESAKQGELEDPWRYELLYVDSMLEKAGDDRGQEVVERILSGLRGVEKRNADSVALLRRLTFVYEDLGATADTDRAIELWGKASEEPVGTIAVALRHAEVLQARDQGEAARKVLQIAIASSPARHAQPLKNALMRVEMLSGETGLVRDRLLQDYDKDPANAETLVKLTRLAMAAKQQEEADRWFGELKKLLGEGDARVLYVEAERLLSQGEKLSEEELGRAKGLLESALADRPLWNAPRWMLVQLAMRNGDHDSAVADCEKLLASGARSLPVYEILTALRCRRGEFDKAERLLVEAKSLGFESEKLGTIQTLVAAGVGNVDEAIARSRAAAMAAPDDASLCHQYGQLLAASQDRSEKVLAVKAFQRCIRLDPEGLEHWCALVVQHARLGAVEKAREAIEQLQENLAPGTPGLAESLSRSFEVIGDLGAAEEQCRIALEAEPDDMAVRLRLASLVGRHDLAEAESIAREVLAEAPEYGPARRFLAALLGSLDDTASVDEAMSLLQGAEESSADEVRLKAQLLVKRGGDERRREARQAIESIAASDGEMSSSDRLALASLYESEGRFNDARREYLALVERSRPQIKHLSLYAKMLVRRQDYQEAESVLERLEELSPLAPETAETTVFSMTSRGKRREAADYLNGFVERVKESEGVNTHALAKWAADLCTVLRLHAAAEPYFRELHRLDPASYEGLALCLSQQQKVDEAVDLCLESVGEGTPQGAIALCAVLQTGKASVEHYQRVRPYLNEAERRFPDSTKLHLMLANMRLVLGDQDEAIRLYRKTIQIDPQNLLALNNLASMLSEHDESRAESIELVDRALEAADAQGASPAVEALLADTKGSALLYRGQHDQALELFRHATTLGPREAVYQLHLAAAFQRKDDLQSARLAFESAQRMGVEGLVLSQADRELIRQLQ</sequence>
<dbReference type="PROSITE" id="PS50005">
    <property type="entry name" value="TPR"/>
    <property type="match status" value="2"/>
</dbReference>
<feature type="compositionally biased region" description="Low complexity" evidence="2">
    <location>
        <begin position="469"/>
        <end position="482"/>
    </location>
</feature>
<dbReference type="SUPFAM" id="SSF81901">
    <property type="entry name" value="HCP-like"/>
    <property type="match status" value="1"/>
</dbReference>
<evidence type="ECO:0000256" key="1">
    <source>
        <dbReference type="PROSITE-ProRule" id="PRU00339"/>
    </source>
</evidence>
<dbReference type="Proteomes" id="UP000315440">
    <property type="component" value="Unassembled WGS sequence"/>
</dbReference>
<evidence type="ECO:0000256" key="3">
    <source>
        <dbReference type="SAM" id="Phobius"/>
    </source>
</evidence>
<dbReference type="EMBL" id="SJPQ01000003">
    <property type="protein sequence ID" value="TWT87512.1"/>
    <property type="molecule type" value="Genomic_DNA"/>
</dbReference>
<dbReference type="OrthoDB" id="221446at2"/>
<feature type="region of interest" description="Disordered" evidence="2">
    <location>
        <begin position="1"/>
        <end position="37"/>
    </location>
</feature>
<name>A0A5C5ZJF1_9BACT</name>
<keyword evidence="1" id="KW-0802">TPR repeat</keyword>
<dbReference type="SUPFAM" id="SSF48452">
    <property type="entry name" value="TPR-like"/>
    <property type="match status" value="4"/>
</dbReference>
<feature type="repeat" description="TPR" evidence="1">
    <location>
        <begin position="1607"/>
        <end position="1640"/>
    </location>
</feature>
<dbReference type="RefSeq" id="WP_146401713.1">
    <property type="nucleotide sequence ID" value="NZ_SJPQ01000003.1"/>
</dbReference>
<reference evidence="4 5" key="1">
    <citation type="submission" date="2019-02" db="EMBL/GenBank/DDBJ databases">
        <title>Deep-cultivation of Planctomycetes and their phenomic and genomic characterization uncovers novel biology.</title>
        <authorList>
            <person name="Wiegand S."/>
            <person name="Jogler M."/>
            <person name="Boedeker C."/>
            <person name="Pinto D."/>
            <person name="Vollmers J."/>
            <person name="Rivas-Marin E."/>
            <person name="Kohn T."/>
            <person name="Peeters S.H."/>
            <person name="Heuer A."/>
            <person name="Rast P."/>
            <person name="Oberbeckmann S."/>
            <person name="Bunk B."/>
            <person name="Jeske O."/>
            <person name="Meyerdierks A."/>
            <person name="Storesund J.E."/>
            <person name="Kallscheuer N."/>
            <person name="Luecker S."/>
            <person name="Lage O.M."/>
            <person name="Pohl T."/>
            <person name="Merkel B.J."/>
            <person name="Hornburger P."/>
            <person name="Mueller R.-W."/>
            <person name="Bruemmer F."/>
            <person name="Labrenz M."/>
            <person name="Spormann A.M."/>
            <person name="Op Den Camp H."/>
            <person name="Overmann J."/>
            <person name="Amann R."/>
            <person name="Jetten M.S.M."/>
            <person name="Mascher T."/>
            <person name="Medema M.H."/>
            <person name="Devos D.P."/>
            <person name="Kaster A.-K."/>
            <person name="Ovreas L."/>
            <person name="Rohde M."/>
            <person name="Galperin M.Y."/>
            <person name="Jogler C."/>
        </authorList>
    </citation>
    <scope>NUCLEOTIDE SEQUENCE [LARGE SCALE GENOMIC DNA]</scope>
    <source>
        <strain evidence="4 5">Mal64</strain>
    </source>
</reference>
<keyword evidence="3" id="KW-0812">Transmembrane</keyword>
<comment type="caution">
    <text evidence="4">The sequence shown here is derived from an EMBL/GenBank/DDBJ whole genome shotgun (WGS) entry which is preliminary data.</text>
</comment>
<feature type="repeat" description="TPR" evidence="1">
    <location>
        <begin position="1683"/>
        <end position="1716"/>
    </location>
</feature>
<dbReference type="PANTHER" id="PTHR12558:SF13">
    <property type="entry name" value="CELL DIVISION CYCLE PROTEIN 27 HOMOLOG"/>
    <property type="match status" value="1"/>
</dbReference>
<feature type="region of interest" description="Disordered" evidence="2">
    <location>
        <begin position="469"/>
        <end position="502"/>
    </location>
</feature>
<dbReference type="Gene3D" id="1.25.40.10">
    <property type="entry name" value="Tetratricopeptide repeat domain"/>
    <property type="match status" value="6"/>
</dbReference>
<keyword evidence="3" id="KW-1133">Transmembrane helix</keyword>
<dbReference type="InterPro" id="IPR011990">
    <property type="entry name" value="TPR-like_helical_dom_sf"/>
</dbReference>
<evidence type="ECO:0000313" key="4">
    <source>
        <dbReference type="EMBL" id="TWT87512.1"/>
    </source>
</evidence>
<evidence type="ECO:0000256" key="2">
    <source>
        <dbReference type="SAM" id="MobiDB-lite"/>
    </source>
</evidence>
<accession>A0A5C5ZJF1</accession>
<dbReference type="InterPro" id="IPR019734">
    <property type="entry name" value="TPR_rpt"/>
</dbReference>
<protein>
    <submittedName>
        <fullName evidence="4">Tetratricopeptide repeat protein</fullName>
    </submittedName>
</protein>
<gene>
    <name evidence="4" type="ORF">Mal64_30530</name>
</gene>
<evidence type="ECO:0000313" key="5">
    <source>
        <dbReference type="Proteomes" id="UP000315440"/>
    </source>
</evidence>
<organism evidence="4 5">
    <name type="scientific">Pseudobythopirellula maris</name>
    <dbReference type="NCBI Taxonomy" id="2527991"/>
    <lineage>
        <taxon>Bacteria</taxon>
        <taxon>Pseudomonadati</taxon>
        <taxon>Planctomycetota</taxon>
        <taxon>Planctomycetia</taxon>
        <taxon>Pirellulales</taxon>
        <taxon>Lacipirellulaceae</taxon>
        <taxon>Pseudobythopirellula</taxon>
    </lineage>
</organism>
<dbReference type="Pfam" id="PF13432">
    <property type="entry name" value="TPR_16"/>
    <property type="match status" value="3"/>
</dbReference>
<dbReference type="SMART" id="SM00028">
    <property type="entry name" value="TPR"/>
    <property type="match status" value="9"/>
</dbReference>